<evidence type="ECO:0000313" key="1">
    <source>
        <dbReference type="EMBL" id="NMG44129.1"/>
    </source>
</evidence>
<dbReference type="Pfam" id="PF04268">
    <property type="entry name" value="SoxG"/>
    <property type="match status" value="1"/>
</dbReference>
<evidence type="ECO:0000313" key="2">
    <source>
        <dbReference type="Proteomes" id="UP000623795"/>
    </source>
</evidence>
<dbReference type="EMBL" id="WTVN01000013">
    <property type="protein sequence ID" value="NMG44129.1"/>
    <property type="molecule type" value="Genomic_DNA"/>
</dbReference>
<name>A0ABX1PXG3_9RHOO</name>
<accession>A0ABX1PXG3</accession>
<dbReference type="InterPro" id="IPR027266">
    <property type="entry name" value="TrmE/GcvT-like"/>
</dbReference>
<reference evidence="1 2" key="1">
    <citation type="submission" date="2019-12" db="EMBL/GenBank/DDBJ databases">
        <title>Comparative genomics gives insights into the taxonomy of the Azoarcus-Aromatoleum group and reveals separate origins of nif in the plant-associated Azoarcus and non-plant-associated Aromatoleum sub-groups.</title>
        <authorList>
            <person name="Lafos M."/>
            <person name="Maluk M."/>
            <person name="Batista M."/>
            <person name="Junghare M."/>
            <person name="Carmona M."/>
            <person name="Faoro H."/>
            <person name="Cruz L.M."/>
            <person name="Battistoni F."/>
            <person name="De Souza E."/>
            <person name="Pedrosa F."/>
            <person name="Chen W.-M."/>
            <person name="Poole P.S."/>
            <person name="Dixon R.A."/>
            <person name="James E.K."/>
        </authorList>
    </citation>
    <scope>NUCLEOTIDE SEQUENCE [LARGE SCALE GENOMIC DNA]</scope>
    <source>
        <strain evidence="1 2">Td21</strain>
    </source>
</reference>
<dbReference type="Gene3D" id="3.30.1360.120">
    <property type="entry name" value="Probable tRNA modification gtpase trme, domain 1"/>
    <property type="match status" value="1"/>
</dbReference>
<sequence length="226" mass="24600">MDLNPRGAVKSESPLAMARVNVALASSARDAGVVVREKPFLGHLVLRGNAQDEAFRGGVERVLGLALPLALGPVARDESRGVSIQWMSPDEWLIVVPAGLEFEAEAALRRELSGHYAVMNTSGGQTVLELTGPKVRELLMKCTPYDVHPRAFPVGKGISSVFAKGSAVIRRVDEERWELVIRRSFADYLYSWILDAAEEFGVFVAPAEPAGSAERRIVREVAVEGH</sequence>
<keyword evidence="2" id="KW-1185">Reference proteome</keyword>
<proteinExistence type="predicted"/>
<organism evidence="1 2">
    <name type="scientific">Aromatoleum toluvorans</name>
    <dbReference type="NCBI Taxonomy" id="92002"/>
    <lineage>
        <taxon>Bacteria</taxon>
        <taxon>Pseudomonadati</taxon>
        <taxon>Pseudomonadota</taxon>
        <taxon>Betaproteobacteria</taxon>
        <taxon>Rhodocyclales</taxon>
        <taxon>Rhodocyclaceae</taxon>
        <taxon>Aromatoleum</taxon>
    </lineage>
</organism>
<protein>
    <submittedName>
        <fullName evidence="1">Sarcosine oxidase subunit gamma</fullName>
    </submittedName>
</protein>
<dbReference type="SUPFAM" id="SSF103025">
    <property type="entry name" value="Folate-binding domain"/>
    <property type="match status" value="1"/>
</dbReference>
<dbReference type="Gene3D" id="3.30.70.1520">
    <property type="entry name" value="Heterotetrameric sarcosine oxidase"/>
    <property type="match status" value="1"/>
</dbReference>
<comment type="caution">
    <text evidence="1">The sequence shown here is derived from an EMBL/GenBank/DDBJ whole genome shotgun (WGS) entry which is preliminary data.</text>
</comment>
<gene>
    <name evidence="1" type="ORF">GPA22_10345</name>
</gene>
<dbReference type="InterPro" id="IPR007375">
    <property type="entry name" value="SoxG"/>
</dbReference>
<dbReference type="Proteomes" id="UP000623795">
    <property type="component" value="Unassembled WGS sequence"/>
</dbReference>